<comment type="caution">
    <text evidence="2">The sequence shown here is derived from an EMBL/GenBank/DDBJ whole genome shotgun (WGS) entry which is preliminary data.</text>
</comment>
<organism evidence="2 3">
    <name type="scientific">Candidatus Harrisonbacteria bacterium CG10_big_fil_rev_8_21_14_0_10_49_15</name>
    <dbReference type="NCBI Taxonomy" id="1974587"/>
    <lineage>
        <taxon>Bacteria</taxon>
        <taxon>Candidatus Harrisoniibacteriota</taxon>
    </lineage>
</organism>
<dbReference type="Proteomes" id="UP000229526">
    <property type="component" value="Unassembled WGS sequence"/>
</dbReference>
<keyword evidence="1" id="KW-0812">Transmembrane</keyword>
<name>A0A2H0ULB6_9BACT</name>
<feature type="transmembrane region" description="Helical" evidence="1">
    <location>
        <begin position="386"/>
        <end position="408"/>
    </location>
</feature>
<reference evidence="3" key="1">
    <citation type="submission" date="2017-09" db="EMBL/GenBank/DDBJ databases">
        <title>Depth-based differentiation of microbial function through sediment-hosted aquifers and enrichment of novel symbionts in the deep terrestrial subsurface.</title>
        <authorList>
            <person name="Probst A.J."/>
            <person name="Ladd B."/>
            <person name="Jarett J.K."/>
            <person name="Geller-Mcgrath D.E."/>
            <person name="Sieber C.M.K."/>
            <person name="Emerson J.B."/>
            <person name="Anantharaman K."/>
            <person name="Thomas B.C."/>
            <person name="Malmstrom R."/>
            <person name="Stieglmeier M."/>
            <person name="Klingl A."/>
            <person name="Woyke T."/>
            <person name="Ryan C.M."/>
            <person name="Banfield J.F."/>
        </authorList>
    </citation>
    <scope>NUCLEOTIDE SEQUENCE [LARGE SCALE GENOMIC DNA]</scope>
</reference>
<dbReference type="Pfam" id="PF18895">
    <property type="entry name" value="T4SS_pilin"/>
    <property type="match status" value="1"/>
</dbReference>
<feature type="transmembrane region" description="Helical" evidence="1">
    <location>
        <begin position="350"/>
        <end position="374"/>
    </location>
</feature>
<keyword evidence="1" id="KW-1133">Transmembrane helix</keyword>
<evidence type="ECO:0000313" key="3">
    <source>
        <dbReference type="Proteomes" id="UP000229526"/>
    </source>
</evidence>
<accession>A0A2H0ULB6</accession>
<protein>
    <submittedName>
        <fullName evidence="2">Uncharacterized protein</fullName>
    </submittedName>
</protein>
<evidence type="ECO:0000313" key="2">
    <source>
        <dbReference type="EMBL" id="PIR87199.1"/>
    </source>
</evidence>
<gene>
    <name evidence="2" type="ORF">COU11_01850</name>
</gene>
<dbReference type="AlphaFoldDB" id="A0A2H0ULB6"/>
<keyword evidence="1" id="KW-0472">Membrane</keyword>
<evidence type="ECO:0000256" key="1">
    <source>
        <dbReference type="SAM" id="Phobius"/>
    </source>
</evidence>
<dbReference type="EMBL" id="PFBD01000017">
    <property type="protein sequence ID" value="PIR87199.1"/>
    <property type="molecule type" value="Genomic_DNA"/>
</dbReference>
<sequence>MKLVSINRLALVGTLLGATILSVVLFMQPVSVAAQEACPDKSTITPGYSMFSDSREAYRDGYAKGCEQGIDQSSSKNLFCEIRSVPSEYLDNSSHWEAGCRRGHDEGSEIYERNNQPSEADLAVIAQCQAYKESATADKARTSDPYSEEDANNYYRSCLAGYKALVENNQPSSFCSSQGSEPKKIGCMAGFLFAEEKLKETPLEPASAEVVERAREINYCGIASILDPTANPNTRKGTYEGCVDGYEQAEAGGENICPPAPDGSLSEPDPRIRSYNVAYADACRAGRQYFLNPPDPDDDPDLTSLDTTTKGIVPKCDPSLTPDAVAPFPRGVGPCDFNQFVVLIKNIMRYLILLVIPIAAAMIGWGGFLIMTAAGSPERVKKGTNAIVIALTGILIIAASYLVVQVVIKLLVPTGSEIIERIGV</sequence>
<proteinExistence type="predicted"/>
<dbReference type="InterPro" id="IPR043993">
    <property type="entry name" value="T4SS_pilin"/>
</dbReference>